<dbReference type="Gene3D" id="3.40.50.720">
    <property type="entry name" value="NAD(P)-binding Rossmann-like Domain"/>
    <property type="match status" value="1"/>
</dbReference>
<evidence type="ECO:0000313" key="3">
    <source>
        <dbReference type="Proteomes" id="UP001595900"/>
    </source>
</evidence>
<dbReference type="Pfam" id="PF01370">
    <property type="entry name" value="Epimerase"/>
    <property type="match status" value="1"/>
</dbReference>
<name>A0ABV8Q6K3_9MICO</name>
<keyword evidence="3" id="KW-1185">Reference proteome</keyword>
<accession>A0ABV8Q6K3</accession>
<dbReference type="InterPro" id="IPR050177">
    <property type="entry name" value="Lipid_A_modif_metabolic_enz"/>
</dbReference>
<dbReference type="Proteomes" id="UP001595900">
    <property type="component" value="Unassembled WGS sequence"/>
</dbReference>
<sequence>MHDYDGAPLRVLFIGGTGTISASCVRLATAHGFAVSVLNRAINRSARELPDGVEWLTGDIHDDASVLAAIDGRGFDSVVNFLSYDEDDVARMVALFAGRTRQYVHVSSASIYAKPVRVVPITESTPTGPNAPLPYAVAKWRAEQALARAYQESGFPVTVIRPSHTYDDAHPPLPGDWTVIDRIARGAEIPVHGDGTSLWTLTHAEDFAQGLVGLLGSERAIGETFHITGDDVLTWDQVYTLFAEGLGVEPKLVHIASELFPVVAPEWYWSGEFVSDLGHSALFDNTKIRRFVPGFAPKLTFERSVRRMLEWRAAHPELARGDTDTESLFDRIVDGYHAARQAFADRAPAPVTAGAGAAE</sequence>
<comment type="caution">
    <text evidence="2">The sequence shown here is derived from an EMBL/GenBank/DDBJ whole genome shotgun (WGS) entry which is preliminary data.</text>
</comment>
<dbReference type="PANTHER" id="PTHR43245">
    <property type="entry name" value="BIFUNCTIONAL POLYMYXIN RESISTANCE PROTEIN ARNA"/>
    <property type="match status" value="1"/>
</dbReference>
<evidence type="ECO:0000313" key="2">
    <source>
        <dbReference type="EMBL" id="MFC4243238.1"/>
    </source>
</evidence>
<organism evidence="2 3">
    <name type="scientific">Gryllotalpicola reticulitermitis</name>
    <dbReference type="NCBI Taxonomy" id="1184153"/>
    <lineage>
        <taxon>Bacteria</taxon>
        <taxon>Bacillati</taxon>
        <taxon>Actinomycetota</taxon>
        <taxon>Actinomycetes</taxon>
        <taxon>Micrococcales</taxon>
        <taxon>Microbacteriaceae</taxon>
        <taxon>Gryllotalpicola</taxon>
    </lineage>
</organism>
<dbReference type="RefSeq" id="WP_390228251.1">
    <property type="nucleotide sequence ID" value="NZ_JBHSCN010000005.1"/>
</dbReference>
<dbReference type="InterPro" id="IPR036291">
    <property type="entry name" value="NAD(P)-bd_dom_sf"/>
</dbReference>
<gene>
    <name evidence="2" type="ORF">ACFOYW_07615</name>
</gene>
<dbReference type="InterPro" id="IPR001509">
    <property type="entry name" value="Epimerase_deHydtase"/>
</dbReference>
<dbReference type="EMBL" id="JBHSCN010000005">
    <property type="protein sequence ID" value="MFC4243238.1"/>
    <property type="molecule type" value="Genomic_DNA"/>
</dbReference>
<protein>
    <submittedName>
        <fullName evidence="2">NAD-dependent epimerase/dehydratase family protein</fullName>
    </submittedName>
</protein>
<dbReference type="SUPFAM" id="SSF51735">
    <property type="entry name" value="NAD(P)-binding Rossmann-fold domains"/>
    <property type="match status" value="1"/>
</dbReference>
<reference evidence="3" key="1">
    <citation type="journal article" date="2019" name="Int. J. Syst. Evol. Microbiol.">
        <title>The Global Catalogue of Microorganisms (GCM) 10K type strain sequencing project: providing services to taxonomists for standard genome sequencing and annotation.</title>
        <authorList>
            <consortium name="The Broad Institute Genomics Platform"/>
            <consortium name="The Broad Institute Genome Sequencing Center for Infectious Disease"/>
            <person name="Wu L."/>
            <person name="Ma J."/>
        </authorList>
    </citation>
    <scope>NUCLEOTIDE SEQUENCE [LARGE SCALE GENOMIC DNA]</scope>
    <source>
        <strain evidence="3">CGMCC 1.10363</strain>
    </source>
</reference>
<feature type="domain" description="NAD-dependent epimerase/dehydratase" evidence="1">
    <location>
        <begin position="12"/>
        <end position="225"/>
    </location>
</feature>
<evidence type="ECO:0000259" key="1">
    <source>
        <dbReference type="Pfam" id="PF01370"/>
    </source>
</evidence>
<proteinExistence type="predicted"/>